<protein>
    <submittedName>
        <fullName evidence="5">Transketolase family protein</fullName>
    </submittedName>
</protein>
<dbReference type="SUPFAM" id="SSF52922">
    <property type="entry name" value="TK C-terminal domain-like"/>
    <property type="match status" value="1"/>
</dbReference>
<dbReference type="Gene3D" id="3.40.50.920">
    <property type="match status" value="1"/>
</dbReference>
<dbReference type="SMART" id="SM00861">
    <property type="entry name" value="Transket_pyr"/>
    <property type="match status" value="1"/>
</dbReference>
<comment type="similarity">
    <text evidence="2">Belongs to the transketolase family.</text>
</comment>
<dbReference type="CDD" id="cd07033">
    <property type="entry name" value="TPP_PYR_DXS_TK_like"/>
    <property type="match status" value="1"/>
</dbReference>
<dbReference type="InterPro" id="IPR009014">
    <property type="entry name" value="Transketo_C/PFOR_II"/>
</dbReference>
<proteinExistence type="inferred from homology"/>
<sequence length="305" mass="31672">MIDAFFQAVDDGVNLAVVVSDSTSTAKLAPFQAAHPERVVNVGIAEQSLVGVAAGLSLGGYVPVTANAAPFLVARANEQVKNDVCYSNTNVKLVGLNAGVAYGPLGSTHHAIDDLSIMQGFGTIQILAPSDAVEARRMFAHAFAHEGPVYIRLDNAKLPVLHEDGYRFTLGEPDRLREGAAVTLVAVGSVVHEAVAAADALAAKGVDAGVVSVPSIRPLNRPALAHMLRAAPLVVTVEEHSVHGGLGSLVAEIMAENALGSRLIRIGIPDGQFAKTGPRAAIRAYYGLDSAGILREVQNARATVA</sequence>
<comment type="caution">
    <text evidence="5">The sequence shown here is derived from an EMBL/GenBank/DDBJ whole genome shotgun (WGS) entry which is preliminary data.</text>
</comment>
<dbReference type="Pfam" id="PF02779">
    <property type="entry name" value="Transket_pyr"/>
    <property type="match status" value="1"/>
</dbReference>
<accession>A0A5M6IAQ2</accession>
<dbReference type="SUPFAM" id="SSF52518">
    <property type="entry name" value="Thiamin diphosphate-binding fold (THDP-binding)"/>
    <property type="match status" value="1"/>
</dbReference>
<dbReference type="InterPro" id="IPR029061">
    <property type="entry name" value="THDP-binding"/>
</dbReference>
<dbReference type="Proteomes" id="UP000324065">
    <property type="component" value="Unassembled WGS sequence"/>
</dbReference>
<evidence type="ECO:0000313" key="5">
    <source>
        <dbReference type="EMBL" id="KAA5605356.1"/>
    </source>
</evidence>
<evidence type="ECO:0000256" key="3">
    <source>
        <dbReference type="ARBA" id="ARBA00023052"/>
    </source>
</evidence>
<dbReference type="PANTHER" id="PTHR43825">
    <property type="entry name" value="PYRUVATE DEHYDROGENASE E1 COMPONENT"/>
    <property type="match status" value="1"/>
</dbReference>
<gene>
    <name evidence="5" type="ORF">F1188_12300</name>
</gene>
<keyword evidence="3" id="KW-0786">Thiamine pyrophosphate</keyword>
<dbReference type="AlphaFoldDB" id="A0A5M6IAQ2"/>
<organism evidence="5 6">
    <name type="scientific">Roseospira marina</name>
    <dbReference type="NCBI Taxonomy" id="140057"/>
    <lineage>
        <taxon>Bacteria</taxon>
        <taxon>Pseudomonadati</taxon>
        <taxon>Pseudomonadota</taxon>
        <taxon>Alphaproteobacteria</taxon>
        <taxon>Rhodospirillales</taxon>
        <taxon>Rhodospirillaceae</taxon>
        <taxon>Roseospira</taxon>
    </lineage>
</organism>
<name>A0A5M6IAQ2_9PROT</name>
<dbReference type="InterPro" id="IPR033248">
    <property type="entry name" value="Transketolase_C"/>
</dbReference>
<dbReference type="EMBL" id="VWPJ01000010">
    <property type="protein sequence ID" value="KAA5605356.1"/>
    <property type="molecule type" value="Genomic_DNA"/>
</dbReference>
<keyword evidence="6" id="KW-1185">Reference proteome</keyword>
<dbReference type="OrthoDB" id="8732661at2"/>
<evidence type="ECO:0000313" key="6">
    <source>
        <dbReference type="Proteomes" id="UP000324065"/>
    </source>
</evidence>
<evidence type="ECO:0000256" key="2">
    <source>
        <dbReference type="ARBA" id="ARBA00007131"/>
    </source>
</evidence>
<comment type="cofactor">
    <cofactor evidence="1">
        <name>thiamine diphosphate</name>
        <dbReference type="ChEBI" id="CHEBI:58937"/>
    </cofactor>
</comment>
<dbReference type="InterPro" id="IPR051157">
    <property type="entry name" value="PDH/Transketolase"/>
</dbReference>
<evidence type="ECO:0000259" key="4">
    <source>
        <dbReference type="SMART" id="SM00861"/>
    </source>
</evidence>
<dbReference type="PANTHER" id="PTHR43825:SF1">
    <property type="entry name" value="TRANSKETOLASE-LIKE PYRIMIDINE-BINDING DOMAIN-CONTAINING PROTEIN"/>
    <property type="match status" value="1"/>
</dbReference>
<reference evidence="5 6" key="1">
    <citation type="submission" date="2019-09" db="EMBL/GenBank/DDBJ databases">
        <title>Genome sequence of Roseospira marina, one of the more divergent members of the non-sulfur purple photosynthetic bacterial family, the Rhodospirillaceae.</title>
        <authorList>
            <person name="Meyer T."/>
            <person name="Kyndt J."/>
        </authorList>
    </citation>
    <scope>NUCLEOTIDE SEQUENCE [LARGE SCALE GENOMIC DNA]</scope>
    <source>
        <strain evidence="5 6">DSM 15113</strain>
    </source>
</reference>
<dbReference type="FunFam" id="3.40.50.970:FF:000129">
    <property type="entry name" value="Transketolase"/>
    <property type="match status" value="1"/>
</dbReference>
<feature type="domain" description="Transketolase-like pyrimidine-binding" evidence="4">
    <location>
        <begin position="1"/>
        <end position="160"/>
    </location>
</feature>
<dbReference type="InterPro" id="IPR005475">
    <property type="entry name" value="Transketolase-like_Pyr-bd"/>
</dbReference>
<dbReference type="Pfam" id="PF02780">
    <property type="entry name" value="Transketolase_C"/>
    <property type="match status" value="1"/>
</dbReference>
<evidence type="ECO:0000256" key="1">
    <source>
        <dbReference type="ARBA" id="ARBA00001964"/>
    </source>
</evidence>
<dbReference type="Gene3D" id="3.40.50.970">
    <property type="match status" value="1"/>
</dbReference>